<organism evidence="2">
    <name type="scientific">Salvia splendens</name>
    <name type="common">Scarlet sage</name>
    <dbReference type="NCBI Taxonomy" id="180675"/>
    <lineage>
        <taxon>Eukaryota</taxon>
        <taxon>Viridiplantae</taxon>
        <taxon>Streptophyta</taxon>
        <taxon>Embryophyta</taxon>
        <taxon>Tracheophyta</taxon>
        <taxon>Spermatophyta</taxon>
        <taxon>Magnoliopsida</taxon>
        <taxon>eudicotyledons</taxon>
        <taxon>Gunneridae</taxon>
        <taxon>Pentapetalae</taxon>
        <taxon>asterids</taxon>
        <taxon>lamiids</taxon>
        <taxon>Lamiales</taxon>
        <taxon>Lamiaceae</taxon>
        <taxon>Nepetoideae</taxon>
        <taxon>Mentheae</taxon>
        <taxon>Salviinae</taxon>
        <taxon>Salvia</taxon>
        <taxon>Salvia subgen. Calosphace</taxon>
        <taxon>core Calosphace</taxon>
    </lineage>
</organism>
<accession>A0A8X8XUY5</accession>
<feature type="region of interest" description="Disordered" evidence="1">
    <location>
        <begin position="1"/>
        <end position="33"/>
    </location>
</feature>
<evidence type="ECO:0008006" key="4">
    <source>
        <dbReference type="Google" id="ProtNLM"/>
    </source>
</evidence>
<dbReference type="EMBL" id="PNBA02000007">
    <property type="protein sequence ID" value="KAG6417991.1"/>
    <property type="molecule type" value="Genomic_DNA"/>
</dbReference>
<sequence>MASQRLGVSEEDGSRNNSFLGSNNLGTNKNVKSDRSRHIWSVREEDILMATLKELAANSWKSDNGFRSGYLVRAREAIKREFLKTDILPHPHIYSKLTMWKRNYGSLKSTRMSFHE</sequence>
<dbReference type="Proteomes" id="UP000298416">
    <property type="component" value="Unassembled WGS sequence"/>
</dbReference>
<keyword evidence="3" id="KW-1185">Reference proteome</keyword>
<feature type="compositionally biased region" description="Polar residues" evidence="1">
    <location>
        <begin position="15"/>
        <end position="30"/>
    </location>
</feature>
<gene>
    <name evidence="2" type="ORF">SASPL_120188</name>
</gene>
<dbReference type="AlphaFoldDB" id="A0A8X8XUY5"/>
<evidence type="ECO:0000256" key="1">
    <source>
        <dbReference type="SAM" id="MobiDB-lite"/>
    </source>
</evidence>
<proteinExistence type="predicted"/>
<comment type="caution">
    <text evidence="2">The sequence shown here is derived from an EMBL/GenBank/DDBJ whole genome shotgun (WGS) entry which is preliminary data.</text>
</comment>
<evidence type="ECO:0000313" key="3">
    <source>
        <dbReference type="Proteomes" id="UP000298416"/>
    </source>
</evidence>
<evidence type="ECO:0000313" key="2">
    <source>
        <dbReference type="EMBL" id="KAG6417991.1"/>
    </source>
</evidence>
<name>A0A8X8XUY5_SALSN</name>
<reference evidence="2" key="2">
    <citation type="submission" date="2020-08" db="EMBL/GenBank/DDBJ databases">
        <title>Plant Genome Project.</title>
        <authorList>
            <person name="Zhang R.-G."/>
        </authorList>
    </citation>
    <scope>NUCLEOTIDE SEQUENCE</scope>
    <source>
        <strain evidence="2">Huo1</strain>
        <tissue evidence="2">Leaf</tissue>
    </source>
</reference>
<protein>
    <recommendedName>
        <fullName evidence="4">Myb/SANT-like domain-containing protein</fullName>
    </recommendedName>
</protein>
<reference evidence="2" key="1">
    <citation type="submission" date="2018-01" db="EMBL/GenBank/DDBJ databases">
        <authorList>
            <person name="Mao J.F."/>
        </authorList>
    </citation>
    <scope>NUCLEOTIDE SEQUENCE</scope>
    <source>
        <strain evidence="2">Huo1</strain>
        <tissue evidence="2">Leaf</tissue>
    </source>
</reference>